<protein>
    <submittedName>
        <fullName evidence="1">Uncharacterized protein</fullName>
    </submittedName>
</protein>
<comment type="caution">
    <text evidence="1">The sequence shown here is derived from an EMBL/GenBank/DDBJ whole genome shotgun (WGS) entry which is preliminary data.</text>
</comment>
<accession>A0ABV0N0V3</accession>
<dbReference type="Proteomes" id="UP001476798">
    <property type="component" value="Unassembled WGS sequence"/>
</dbReference>
<sequence length="100" mass="11607">MPLLKTNEPRKQEKPYYMPSALSKGIHQGDRQSKAFCCHKEDTEIDGRRTWLRIPQGQPTTWREERQTQRESSQWCRLSSVKKLLSCYTASPLQGCPLGL</sequence>
<gene>
    <name evidence="1" type="ORF">GOODEAATRI_012675</name>
</gene>
<keyword evidence="2" id="KW-1185">Reference proteome</keyword>
<proteinExistence type="predicted"/>
<reference evidence="1 2" key="1">
    <citation type="submission" date="2021-06" db="EMBL/GenBank/DDBJ databases">
        <authorList>
            <person name="Palmer J.M."/>
        </authorList>
    </citation>
    <scope>NUCLEOTIDE SEQUENCE [LARGE SCALE GENOMIC DNA]</scope>
    <source>
        <strain evidence="1 2">GA_2019</strain>
        <tissue evidence="1">Muscle</tissue>
    </source>
</reference>
<dbReference type="EMBL" id="JAHRIO010020813">
    <property type="protein sequence ID" value="MEQ2165020.1"/>
    <property type="molecule type" value="Genomic_DNA"/>
</dbReference>
<name>A0ABV0N0V3_9TELE</name>
<organism evidence="1 2">
    <name type="scientific">Goodea atripinnis</name>
    <dbReference type="NCBI Taxonomy" id="208336"/>
    <lineage>
        <taxon>Eukaryota</taxon>
        <taxon>Metazoa</taxon>
        <taxon>Chordata</taxon>
        <taxon>Craniata</taxon>
        <taxon>Vertebrata</taxon>
        <taxon>Euteleostomi</taxon>
        <taxon>Actinopterygii</taxon>
        <taxon>Neopterygii</taxon>
        <taxon>Teleostei</taxon>
        <taxon>Neoteleostei</taxon>
        <taxon>Acanthomorphata</taxon>
        <taxon>Ovalentaria</taxon>
        <taxon>Atherinomorphae</taxon>
        <taxon>Cyprinodontiformes</taxon>
        <taxon>Goodeidae</taxon>
        <taxon>Goodea</taxon>
    </lineage>
</organism>
<evidence type="ECO:0000313" key="2">
    <source>
        <dbReference type="Proteomes" id="UP001476798"/>
    </source>
</evidence>
<evidence type="ECO:0000313" key="1">
    <source>
        <dbReference type="EMBL" id="MEQ2165020.1"/>
    </source>
</evidence>